<sequence>MLNNIKKFAMALGALTIASGTYLSVRAHQSSEENITAKVVLADQDWHFNGALNPANNNPQDSSQYSLFATESCDKNPETVCMLTAPADPSNSSIPDLNHVVPGTGGKTVKILISEALTSGTRNQAVKEFRSE</sequence>
<proteinExistence type="predicted"/>
<name>A0A1T5ATE7_9SPHI</name>
<evidence type="ECO:0000313" key="1">
    <source>
        <dbReference type="EMBL" id="SKB38079.1"/>
    </source>
</evidence>
<gene>
    <name evidence="1" type="ORF">SAMN05660841_00141</name>
</gene>
<organism evidence="1 2">
    <name type="scientific">Sphingobacterium nematocida</name>
    <dbReference type="NCBI Taxonomy" id="1513896"/>
    <lineage>
        <taxon>Bacteria</taxon>
        <taxon>Pseudomonadati</taxon>
        <taxon>Bacteroidota</taxon>
        <taxon>Sphingobacteriia</taxon>
        <taxon>Sphingobacteriales</taxon>
        <taxon>Sphingobacteriaceae</taxon>
        <taxon>Sphingobacterium</taxon>
    </lineage>
</organism>
<reference evidence="2" key="1">
    <citation type="submission" date="2017-02" db="EMBL/GenBank/DDBJ databases">
        <authorList>
            <person name="Varghese N."/>
            <person name="Submissions S."/>
        </authorList>
    </citation>
    <scope>NUCLEOTIDE SEQUENCE [LARGE SCALE GENOMIC DNA]</scope>
    <source>
        <strain evidence="2">DSM 24091</strain>
    </source>
</reference>
<dbReference type="OrthoDB" id="714339at2"/>
<dbReference type="Proteomes" id="UP000190150">
    <property type="component" value="Unassembled WGS sequence"/>
</dbReference>
<accession>A0A1T5ATE7</accession>
<dbReference type="AlphaFoldDB" id="A0A1T5ATE7"/>
<keyword evidence="2" id="KW-1185">Reference proteome</keyword>
<dbReference type="EMBL" id="FUZF01000001">
    <property type="protein sequence ID" value="SKB38079.1"/>
    <property type="molecule type" value="Genomic_DNA"/>
</dbReference>
<dbReference type="RefSeq" id="WP_079640502.1">
    <property type="nucleotide sequence ID" value="NZ_FUZF01000001.1"/>
</dbReference>
<protein>
    <submittedName>
        <fullName evidence="1">Uncharacterized protein</fullName>
    </submittedName>
</protein>
<evidence type="ECO:0000313" key="2">
    <source>
        <dbReference type="Proteomes" id="UP000190150"/>
    </source>
</evidence>